<dbReference type="EMBL" id="VSRR010150329">
    <property type="protein sequence ID" value="MPD06282.1"/>
    <property type="molecule type" value="Genomic_DNA"/>
</dbReference>
<feature type="compositionally biased region" description="Basic and acidic residues" evidence="1">
    <location>
        <begin position="53"/>
        <end position="80"/>
    </location>
</feature>
<feature type="region of interest" description="Disordered" evidence="1">
    <location>
        <begin position="124"/>
        <end position="148"/>
    </location>
</feature>
<feature type="region of interest" description="Disordered" evidence="1">
    <location>
        <begin position="43"/>
        <end position="82"/>
    </location>
</feature>
<sequence length="213" mass="25599">MEVHPQDSKLHQDAEPHQEYSKIYHQELELHLDWKPQYENSELHQDSLNYQDTEYHHLDSEPHQYSEPPHQDSEPHHEDSELNYQNWKLHEDLKREPCHPYHPQDSDHCLTHGELTRNRIYRIPTARPSVPPPPPPPPADEECHGQEERKQVAYTWERPTVSLRTWAERQGIETLTLPPLHLREHRYPDLDKLDYYYDSDSSEDRGNPPRFDY</sequence>
<feature type="region of interest" description="Disordered" evidence="1">
    <location>
        <begin position="194"/>
        <end position="213"/>
    </location>
</feature>
<feature type="compositionally biased region" description="Pro residues" evidence="1">
    <location>
        <begin position="129"/>
        <end position="138"/>
    </location>
</feature>
<feature type="region of interest" description="Disordered" evidence="1">
    <location>
        <begin position="1"/>
        <end position="22"/>
    </location>
</feature>
<evidence type="ECO:0000256" key="1">
    <source>
        <dbReference type="SAM" id="MobiDB-lite"/>
    </source>
</evidence>
<dbReference type="Proteomes" id="UP000324222">
    <property type="component" value="Unassembled WGS sequence"/>
</dbReference>
<dbReference type="AlphaFoldDB" id="A0A5B7K779"/>
<gene>
    <name evidence="2" type="ORF">E2C01_102086</name>
</gene>
<proteinExistence type="predicted"/>
<feature type="compositionally biased region" description="Basic and acidic residues" evidence="1">
    <location>
        <begin position="202"/>
        <end position="213"/>
    </location>
</feature>
<evidence type="ECO:0000313" key="2">
    <source>
        <dbReference type="EMBL" id="MPD06282.1"/>
    </source>
</evidence>
<protein>
    <submittedName>
        <fullName evidence="2">Uncharacterized protein</fullName>
    </submittedName>
</protein>
<reference evidence="2 3" key="1">
    <citation type="submission" date="2019-05" db="EMBL/GenBank/DDBJ databases">
        <title>Another draft genome of Portunus trituberculatus and its Hox gene families provides insights of decapod evolution.</title>
        <authorList>
            <person name="Jeong J.-H."/>
            <person name="Song I."/>
            <person name="Kim S."/>
            <person name="Choi T."/>
            <person name="Kim D."/>
            <person name="Ryu S."/>
            <person name="Kim W."/>
        </authorList>
    </citation>
    <scope>NUCLEOTIDE SEQUENCE [LARGE SCALE GENOMIC DNA]</scope>
    <source>
        <tissue evidence="2">Muscle</tissue>
    </source>
</reference>
<accession>A0A5B7K779</accession>
<evidence type="ECO:0000313" key="3">
    <source>
        <dbReference type="Proteomes" id="UP000324222"/>
    </source>
</evidence>
<name>A0A5B7K779_PORTR</name>
<organism evidence="2 3">
    <name type="scientific">Portunus trituberculatus</name>
    <name type="common">Swimming crab</name>
    <name type="synonym">Neptunus trituberculatus</name>
    <dbReference type="NCBI Taxonomy" id="210409"/>
    <lineage>
        <taxon>Eukaryota</taxon>
        <taxon>Metazoa</taxon>
        <taxon>Ecdysozoa</taxon>
        <taxon>Arthropoda</taxon>
        <taxon>Crustacea</taxon>
        <taxon>Multicrustacea</taxon>
        <taxon>Malacostraca</taxon>
        <taxon>Eumalacostraca</taxon>
        <taxon>Eucarida</taxon>
        <taxon>Decapoda</taxon>
        <taxon>Pleocyemata</taxon>
        <taxon>Brachyura</taxon>
        <taxon>Eubrachyura</taxon>
        <taxon>Portunoidea</taxon>
        <taxon>Portunidae</taxon>
        <taxon>Portuninae</taxon>
        <taxon>Portunus</taxon>
    </lineage>
</organism>
<comment type="caution">
    <text evidence="2">The sequence shown here is derived from an EMBL/GenBank/DDBJ whole genome shotgun (WGS) entry which is preliminary data.</text>
</comment>
<keyword evidence="3" id="KW-1185">Reference proteome</keyword>